<dbReference type="InterPro" id="IPR011991">
    <property type="entry name" value="ArsR-like_HTH"/>
</dbReference>
<dbReference type="InterPro" id="IPR036390">
    <property type="entry name" value="WH_DNA-bd_sf"/>
</dbReference>
<dbReference type="AlphaFoldDB" id="A0A0Q3WVU8"/>
<dbReference type="CDD" id="cd00090">
    <property type="entry name" value="HTH_ARSR"/>
    <property type="match status" value="1"/>
</dbReference>
<keyword evidence="1" id="KW-0238">DNA-binding</keyword>
<dbReference type="GO" id="GO:0003700">
    <property type="term" value="F:DNA-binding transcription factor activity"/>
    <property type="evidence" value="ECO:0007669"/>
    <property type="project" value="InterPro"/>
</dbReference>
<dbReference type="PANTHER" id="PTHR33164:SF43">
    <property type="entry name" value="HTH-TYPE TRANSCRIPTIONAL REPRESSOR YETL"/>
    <property type="match status" value="1"/>
</dbReference>
<dbReference type="GO" id="GO:0006950">
    <property type="term" value="P:response to stress"/>
    <property type="evidence" value="ECO:0007669"/>
    <property type="project" value="TreeGrafter"/>
</dbReference>
<dbReference type="OrthoDB" id="166070at2"/>
<dbReference type="SMART" id="SM00347">
    <property type="entry name" value="HTH_MARR"/>
    <property type="match status" value="1"/>
</dbReference>
<keyword evidence="4" id="KW-1185">Reference proteome</keyword>
<dbReference type="InterPro" id="IPR039422">
    <property type="entry name" value="MarR/SlyA-like"/>
</dbReference>
<dbReference type="GO" id="GO:0003677">
    <property type="term" value="F:DNA binding"/>
    <property type="evidence" value="ECO:0007669"/>
    <property type="project" value="UniProtKB-KW"/>
</dbReference>
<organism evidence="3 4">
    <name type="scientific">Heyndrickxia shackletonii</name>
    <dbReference type="NCBI Taxonomy" id="157838"/>
    <lineage>
        <taxon>Bacteria</taxon>
        <taxon>Bacillati</taxon>
        <taxon>Bacillota</taxon>
        <taxon>Bacilli</taxon>
        <taxon>Bacillales</taxon>
        <taxon>Bacillaceae</taxon>
        <taxon>Heyndrickxia</taxon>
    </lineage>
</organism>
<protein>
    <submittedName>
        <fullName evidence="3">MarR family transcriptional regulator</fullName>
    </submittedName>
</protein>
<comment type="caution">
    <text evidence="3">The sequence shown here is derived from an EMBL/GenBank/DDBJ whole genome shotgun (WGS) entry which is preliminary data.</text>
</comment>
<gene>
    <name evidence="3" type="ORF">AN964_05075</name>
</gene>
<dbReference type="PATRIC" id="fig|157838.3.peg.1128"/>
<evidence type="ECO:0000313" key="3">
    <source>
        <dbReference type="EMBL" id="KQL52943.1"/>
    </source>
</evidence>
<dbReference type="Proteomes" id="UP000051888">
    <property type="component" value="Unassembled WGS sequence"/>
</dbReference>
<reference evidence="3 4" key="1">
    <citation type="submission" date="2015-09" db="EMBL/GenBank/DDBJ databases">
        <title>Genome sequencing project for genomic taxonomy and phylogenomics of Bacillus-like bacteria.</title>
        <authorList>
            <person name="Liu B."/>
            <person name="Wang J."/>
            <person name="Zhu Y."/>
            <person name="Liu G."/>
            <person name="Chen Q."/>
            <person name="Chen Z."/>
            <person name="Lan J."/>
            <person name="Che J."/>
            <person name="Ge C."/>
            <person name="Shi H."/>
            <person name="Pan Z."/>
            <person name="Liu X."/>
        </authorList>
    </citation>
    <scope>NUCLEOTIDE SEQUENCE [LARGE SCALE GENOMIC DNA]</scope>
    <source>
        <strain evidence="3 4">LMG 18435</strain>
    </source>
</reference>
<evidence type="ECO:0000259" key="2">
    <source>
        <dbReference type="PROSITE" id="PS50995"/>
    </source>
</evidence>
<dbReference type="PRINTS" id="PR00598">
    <property type="entry name" value="HTHMARR"/>
</dbReference>
<name>A0A0Q3WVU8_9BACI</name>
<dbReference type="SUPFAM" id="SSF46785">
    <property type="entry name" value="Winged helix' DNA-binding domain"/>
    <property type="match status" value="1"/>
</dbReference>
<sequence length="138" mass="15984">MDQNQTIFELIHKMEQITNNMIIQWNQMFHENLGISHILVLSHLHKNGRSRPSDIAKGLGLTPPTLTHLSEKLIKKGLVVRERNEVDRRALYLKITDDGCDILSSAQEKGLQLRMQLFEKLDREELNQLLNIYSKLNG</sequence>
<dbReference type="PROSITE" id="PS50995">
    <property type="entry name" value="HTH_MARR_2"/>
    <property type="match status" value="1"/>
</dbReference>
<feature type="domain" description="HTH marR-type" evidence="2">
    <location>
        <begin position="4"/>
        <end position="138"/>
    </location>
</feature>
<dbReference type="EMBL" id="LJJC01000004">
    <property type="protein sequence ID" value="KQL52943.1"/>
    <property type="molecule type" value="Genomic_DNA"/>
</dbReference>
<dbReference type="RefSeq" id="WP_055738657.1">
    <property type="nucleotide sequence ID" value="NZ_JAAIWL010000006.1"/>
</dbReference>
<dbReference type="Pfam" id="PF01047">
    <property type="entry name" value="MarR"/>
    <property type="match status" value="1"/>
</dbReference>
<dbReference type="PANTHER" id="PTHR33164">
    <property type="entry name" value="TRANSCRIPTIONAL REGULATOR, MARR FAMILY"/>
    <property type="match status" value="1"/>
</dbReference>
<dbReference type="InterPro" id="IPR036388">
    <property type="entry name" value="WH-like_DNA-bd_sf"/>
</dbReference>
<accession>A0A0Q3WVU8</accession>
<evidence type="ECO:0000256" key="1">
    <source>
        <dbReference type="ARBA" id="ARBA00023125"/>
    </source>
</evidence>
<proteinExistence type="predicted"/>
<dbReference type="InterPro" id="IPR000835">
    <property type="entry name" value="HTH_MarR-typ"/>
</dbReference>
<dbReference type="STRING" id="157838.AN964_05075"/>
<dbReference type="Gene3D" id="1.10.10.10">
    <property type="entry name" value="Winged helix-like DNA-binding domain superfamily/Winged helix DNA-binding domain"/>
    <property type="match status" value="1"/>
</dbReference>
<evidence type="ECO:0000313" key="4">
    <source>
        <dbReference type="Proteomes" id="UP000051888"/>
    </source>
</evidence>